<name>A0ABV2AG05_9EUKA</name>
<organism evidence="6 7">
    <name type="scientific">Bonamia ostreae</name>
    <dbReference type="NCBI Taxonomy" id="126728"/>
    <lineage>
        <taxon>Eukaryota</taxon>
        <taxon>Sar</taxon>
        <taxon>Rhizaria</taxon>
        <taxon>Endomyxa</taxon>
        <taxon>Ascetosporea</taxon>
        <taxon>Haplosporida</taxon>
        <taxon>Bonamia</taxon>
    </lineage>
</organism>
<protein>
    <submittedName>
        <fullName evidence="6">Structural maintenance of chromosomes protein 1</fullName>
    </submittedName>
</protein>
<dbReference type="Gene3D" id="3.30.70.1620">
    <property type="match status" value="1"/>
</dbReference>
<dbReference type="PANTHER" id="PTHR18937">
    <property type="entry name" value="STRUCTURAL MAINTENANCE OF CHROMOSOMES SMC FAMILY MEMBER"/>
    <property type="match status" value="1"/>
</dbReference>
<proteinExistence type="predicted"/>
<dbReference type="SMART" id="SM00968">
    <property type="entry name" value="SMC_hinge"/>
    <property type="match status" value="1"/>
</dbReference>
<dbReference type="InterPro" id="IPR036277">
    <property type="entry name" value="SMC_hinge_sf"/>
</dbReference>
<evidence type="ECO:0000256" key="4">
    <source>
        <dbReference type="ARBA" id="ARBA00023306"/>
    </source>
</evidence>
<evidence type="ECO:0000256" key="3">
    <source>
        <dbReference type="ARBA" id="ARBA00023242"/>
    </source>
</evidence>
<evidence type="ECO:0000256" key="1">
    <source>
        <dbReference type="ARBA" id="ARBA00022618"/>
    </source>
</evidence>
<sequence length="169" mass="19413">MRVSERDRRRVDNFNAVKTAFPLKVKGFVADLIKPIAKKYRVAVSSALGMHNLDAIVVDSRRTALDCIGELKRRRLGTATFLPLDGLKAKAIKTQNRRIASDVKLVLDLVSFRKEHQVLAEFLCGSAVYAETLDRAREVCYRRRETRNKFLTMKRTFCNPKNNFLEKLL</sequence>
<dbReference type="EMBL" id="JBDODL010000096">
    <property type="protein sequence ID" value="MES1918621.1"/>
    <property type="molecule type" value="Genomic_DNA"/>
</dbReference>
<keyword evidence="2" id="KW-0498">Mitosis</keyword>
<evidence type="ECO:0000313" key="7">
    <source>
        <dbReference type="Proteomes" id="UP001439008"/>
    </source>
</evidence>
<dbReference type="Proteomes" id="UP001439008">
    <property type="component" value="Unassembled WGS sequence"/>
</dbReference>
<dbReference type="PANTHER" id="PTHR18937:SF12">
    <property type="entry name" value="STRUCTURAL MAINTENANCE OF CHROMOSOMES PROTEIN"/>
    <property type="match status" value="1"/>
</dbReference>
<keyword evidence="7" id="KW-1185">Reference proteome</keyword>
<comment type="caution">
    <text evidence="6">The sequence shown here is derived from an EMBL/GenBank/DDBJ whole genome shotgun (WGS) entry which is preliminary data.</text>
</comment>
<evidence type="ECO:0000256" key="2">
    <source>
        <dbReference type="ARBA" id="ARBA00022776"/>
    </source>
</evidence>
<dbReference type="Gene3D" id="1.20.1060.20">
    <property type="match status" value="1"/>
</dbReference>
<feature type="domain" description="SMC hinge" evidence="5">
    <location>
        <begin position="23"/>
        <end position="140"/>
    </location>
</feature>
<evidence type="ECO:0000313" key="6">
    <source>
        <dbReference type="EMBL" id="MES1918621.1"/>
    </source>
</evidence>
<keyword evidence="1" id="KW-0132">Cell division</keyword>
<keyword evidence="3" id="KW-0539">Nucleus</keyword>
<keyword evidence="4" id="KW-0131">Cell cycle</keyword>
<gene>
    <name evidence="6" type="primary">SMC1_1</name>
    <name evidence="6" type="ORF">MHBO_000564</name>
</gene>
<dbReference type="InterPro" id="IPR010935">
    <property type="entry name" value="SMC_hinge"/>
</dbReference>
<reference evidence="6 7" key="1">
    <citation type="journal article" date="2024" name="BMC Biol.">
        <title>Comparative genomics of Ascetosporea gives new insight into the evolutionary basis for animal parasitism in Rhizaria.</title>
        <authorList>
            <person name="Hiltunen Thoren M."/>
            <person name="Onut-Brannstrom I."/>
            <person name="Alfjorden A."/>
            <person name="Peckova H."/>
            <person name="Swords F."/>
            <person name="Hooper C."/>
            <person name="Holzer A.S."/>
            <person name="Bass D."/>
            <person name="Burki F."/>
        </authorList>
    </citation>
    <scope>NUCLEOTIDE SEQUENCE [LARGE SCALE GENOMIC DNA]</scope>
    <source>
        <strain evidence="6">20-A016</strain>
    </source>
</reference>
<evidence type="ECO:0000259" key="5">
    <source>
        <dbReference type="SMART" id="SM00968"/>
    </source>
</evidence>
<dbReference type="Pfam" id="PF06470">
    <property type="entry name" value="SMC_hinge"/>
    <property type="match status" value="1"/>
</dbReference>
<accession>A0ABV2AG05</accession>
<dbReference type="SUPFAM" id="SSF75553">
    <property type="entry name" value="Smc hinge domain"/>
    <property type="match status" value="1"/>
</dbReference>